<keyword evidence="1" id="KW-0812">Transmembrane</keyword>
<protein>
    <submittedName>
        <fullName evidence="2">Uncharacterized protein</fullName>
    </submittedName>
</protein>
<feature type="transmembrane region" description="Helical" evidence="1">
    <location>
        <begin position="7"/>
        <end position="24"/>
    </location>
</feature>
<keyword evidence="3" id="KW-1185">Reference proteome</keyword>
<evidence type="ECO:0000256" key="1">
    <source>
        <dbReference type="SAM" id="Phobius"/>
    </source>
</evidence>
<reference evidence="2 3" key="1">
    <citation type="submission" date="2020-08" db="EMBL/GenBank/DDBJ databases">
        <title>Description of novel Flavobacterium F-392 isolate.</title>
        <authorList>
            <person name="Saticioglu I.B."/>
            <person name="Duman M."/>
            <person name="Altun S."/>
        </authorList>
    </citation>
    <scope>NUCLEOTIDE SEQUENCE [LARGE SCALE GENOMIC DNA]</scope>
    <source>
        <strain evidence="2 3">F-392</strain>
    </source>
</reference>
<gene>
    <name evidence="2" type="ORF">H8R25_01815</name>
</gene>
<proteinExistence type="predicted"/>
<evidence type="ECO:0000313" key="3">
    <source>
        <dbReference type="Proteomes" id="UP000641454"/>
    </source>
</evidence>
<organism evidence="2 3">
    <name type="scientific">Flavobacterium muglaense</name>
    <dbReference type="NCBI Taxonomy" id="2764716"/>
    <lineage>
        <taxon>Bacteria</taxon>
        <taxon>Pseudomonadati</taxon>
        <taxon>Bacteroidota</taxon>
        <taxon>Flavobacteriia</taxon>
        <taxon>Flavobacteriales</taxon>
        <taxon>Flavobacteriaceae</taxon>
        <taxon>Flavobacterium</taxon>
    </lineage>
</organism>
<keyword evidence="1" id="KW-0472">Membrane</keyword>
<evidence type="ECO:0000313" key="2">
    <source>
        <dbReference type="EMBL" id="MBC5843175.1"/>
    </source>
</evidence>
<dbReference type="RefSeq" id="WP_187016872.1">
    <property type="nucleotide sequence ID" value="NZ_JACRUK010000002.1"/>
</dbReference>
<dbReference type="AlphaFoldDB" id="A0A923SE97"/>
<comment type="caution">
    <text evidence="2">The sequence shown here is derived from an EMBL/GenBank/DDBJ whole genome shotgun (WGS) entry which is preliminary data.</text>
</comment>
<dbReference type="EMBL" id="JACRUL010000002">
    <property type="protein sequence ID" value="MBC5843175.1"/>
    <property type="molecule type" value="Genomic_DNA"/>
</dbReference>
<keyword evidence="1" id="KW-1133">Transmembrane helix</keyword>
<accession>A0A923SE97</accession>
<feature type="transmembrane region" description="Helical" evidence="1">
    <location>
        <begin position="30"/>
        <end position="48"/>
    </location>
</feature>
<dbReference type="Proteomes" id="UP000641454">
    <property type="component" value="Unassembled WGS sequence"/>
</dbReference>
<sequence>MMKNISPIYLYFISLVAFVVANVLREKNDFAYGAFLGIGIVVFLFAIYKKFGSN</sequence>
<name>A0A923SE97_9FLAO</name>